<dbReference type="Gene3D" id="3.10.20.30">
    <property type="match status" value="1"/>
</dbReference>
<name>A0A1H8VMM5_9RHOB</name>
<organism evidence="7 8">
    <name type="scientific">Salinihabitans flavidus</name>
    <dbReference type="NCBI Taxonomy" id="569882"/>
    <lineage>
        <taxon>Bacteria</taxon>
        <taxon>Pseudomonadati</taxon>
        <taxon>Pseudomonadota</taxon>
        <taxon>Alphaproteobacteria</taxon>
        <taxon>Rhodobacterales</taxon>
        <taxon>Roseobacteraceae</taxon>
        <taxon>Salinihabitans</taxon>
    </lineage>
</organism>
<dbReference type="EMBL" id="FODS01000031">
    <property type="protein sequence ID" value="SEP16681.1"/>
    <property type="molecule type" value="Genomic_DNA"/>
</dbReference>
<evidence type="ECO:0000313" key="8">
    <source>
        <dbReference type="Proteomes" id="UP000198893"/>
    </source>
</evidence>
<dbReference type="PROSITE" id="PS51085">
    <property type="entry name" value="2FE2S_FER_2"/>
    <property type="match status" value="1"/>
</dbReference>
<dbReference type="SUPFAM" id="SSF54292">
    <property type="entry name" value="2Fe-2S ferredoxin-like"/>
    <property type="match status" value="1"/>
</dbReference>
<dbReference type="PANTHER" id="PTHR44379">
    <property type="entry name" value="OXIDOREDUCTASE WITH IRON-SULFUR SUBUNIT"/>
    <property type="match status" value="1"/>
</dbReference>
<dbReference type="InterPro" id="IPR001041">
    <property type="entry name" value="2Fe-2S_ferredoxin-type"/>
</dbReference>
<dbReference type="Pfam" id="PF01799">
    <property type="entry name" value="Fer2_2"/>
    <property type="match status" value="1"/>
</dbReference>
<reference evidence="7 8" key="1">
    <citation type="submission" date="2016-10" db="EMBL/GenBank/DDBJ databases">
        <authorList>
            <person name="de Groot N.N."/>
        </authorList>
    </citation>
    <scope>NUCLEOTIDE SEQUENCE [LARGE SCALE GENOMIC DNA]</scope>
    <source>
        <strain evidence="7 8">DSM 27842</strain>
    </source>
</reference>
<evidence type="ECO:0000256" key="2">
    <source>
        <dbReference type="ARBA" id="ARBA00022723"/>
    </source>
</evidence>
<keyword evidence="8" id="KW-1185">Reference proteome</keyword>
<dbReference type="InterPro" id="IPR006058">
    <property type="entry name" value="2Fe2S_fd_BS"/>
</dbReference>
<evidence type="ECO:0000313" key="7">
    <source>
        <dbReference type="EMBL" id="SEP16681.1"/>
    </source>
</evidence>
<protein>
    <submittedName>
        <fullName evidence="7">Carbon-monoxide dehydrogenase small subunit</fullName>
    </submittedName>
</protein>
<dbReference type="SUPFAM" id="SSF47741">
    <property type="entry name" value="CO dehydrogenase ISP C-domain like"/>
    <property type="match status" value="1"/>
</dbReference>
<dbReference type="PANTHER" id="PTHR44379:SF5">
    <property type="entry name" value="OXIDOREDUCTASE WITH IRON-SULFUR SUBUNIT"/>
    <property type="match status" value="1"/>
</dbReference>
<evidence type="ECO:0000256" key="1">
    <source>
        <dbReference type="ARBA" id="ARBA00022714"/>
    </source>
</evidence>
<dbReference type="GO" id="GO:0046872">
    <property type="term" value="F:metal ion binding"/>
    <property type="evidence" value="ECO:0007669"/>
    <property type="project" value="UniProtKB-KW"/>
</dbReference>
<feature type="domain" description="2Fe-2S ferredoxin-type" evidence="6">
    <location>
        <begin position="9"/>
        <end position="84"/>
    </location>
</feature>
<dbReference type="PROSITE" id="PS00197">
    <property type="entry name" value="2FE2S_FER_1"/>
    <property type="match status" value="1"/>
</dbReference>
<dbReference type="Gene3D" id="1.10.150.120">
    <property type="entry name" value="[2Fe-2S]-binding domain"/>
    <property type="match status" value="1"/>
</dbReference>
<keyword evidence="1" id="KW-0001">2Fe-2S</keyword>
<dbReference type="InterPro" id="IPR036884">
    <property type="entry name" value="2Fe-2S-bd_dom_sf"/>
</dbReference>
<gene>
    <name evidence="7" type="ORF">SAMN04490248_13120</name>
</gene>
<dbReference type="Proteomes" id="UP000198893">
    <property type="component" value="Unassembled WGS sequence"/>
</dbReference>
<dbReference type="InterPro" id="IPR002888">
    <property type="entry name" value="2Fe-2S-bd"/>
</dbReference>
<keyword evidence="3" id="KW-0560">Oxidoreductase</keyword>
<dbReference type="InterPro" id="IPR036010">
    <property type="entry name" value="2Fe-2S_ferredoxin-like_sf"/>
</dbReference>
<dbReference type="GO" id="GO:0051537">
    <property type="term" value="F:2 iron, 2 sulfur cluster binding"/>
    <property type="evidence" value="ECO:0007669"/>
    <property type="project" value="UniProtKB-KW"/>
</dbReference>
<dbReference type="GO" id="GO:0016491">
    <property type="term" value="F:oxidoreductase activity"/>
    <property type="evidence" value="ECO:0007669"/>
    <property type="project" value="UniProtKB-KW"/>
</dbReference>
<dbReference type="AlphaFoldDB" id="A0A1H8VMM5"/>
<keyword evidence="4" id="KW-0408">Iron</keyword>
<evidence type="ECO:0000259" key="6">
    <source>
        <dbReference type="PROSITE" id="PS51085"/>
    </source>
</evidence>
<sequence length="156" mass="16264">MIVIQPDMEPLAITVNGRAREINAAPGAMLLNILRDELGLTGTKEACGRGECGACTVLVGGRSVLSCVTLAAVVTEPVETIEGLVTESLPFREAMADLGGFQCGYCTAGVIVQAMVLLRAGLPADDAVLAKEMAGNLCRCTGYRAILAALRRVDRA</sequence>
<accession>A0A1H8VMM5</accession>
<keyword evidence="5" id="KW-0411">Iron-sulfur</keyword>
<dbReference type="STRING" id="569882.SAMN04490248_13120"/>
<proteinExistence type="predicted"/>
<dbReference type="InterPro" id="IPR051452">
    <property type="entry name" value="Diverse_Oxidoreductases"/>
</dbReference>
<keyword evidence="2" id="KW-0479">Metal-binding</keyword>
<evidence type="ECO:0000256" key="4">
    <source>
        <dbReference type="ARBA" id="ARBA00023004"/>
    </source>
</evidence>
<evidence type="ECO:0000256" key="3">
    <source>
        <dbReference type="ARBA" id="ARBA00023002"/>
    </source>
</evidence>
<dbReference type="InterPro" id="IPR012675">
    <property type="entry name" value="Beta-grasp_dom_sf"/>
</dbReference>
<evidence type="ECO:0000256" key="5">
    <source>
        <dbReference type="ARBA" id="ARBA00023014"/>
    </source>
</evidence>
<dbReference type="CDD" id="cd00207">
    <property type="entry name" value="fer2"/>
    <property type="match status" value="1"/>
</dbReference>
<dbReference type="Pfam" id="PF00111">
    <property type="entry name" value="Fer2"/>
    <property type="match status" value="1"/>
</dbReference>